<dbReference type="Proteomes" id="UP000218418">
    <property type="component" value="Chromosome"/>
</dbReference>
<proteinExistence type="predicted"/>
<gene>
    <name evidence="1" type="ORF">NIES267_54890</name>
</gene>
<keyword evidence="2" id="KW-1185">Reference proteome</keyword>
<dbReference type="SUPFAM" id="SSF47598">
    <property type="entry name" value="Ribbon-helix-helix"/>
    <property type="match status" value="1"/>
</dbReference>
<dbReference type="AlphaFoldDB" id="A0A1Z4LXM3"/>
<evidence type="ECO:0008006" key="3">
    <source>
        <dbReference type="Google" id="ProtNLM"/>
    </source>
</evidence>
<protein>
    <recommendedName>
        <fullName evidence="3">CopG domain protein DNA-binding domain protein</fullName>
    </recommendedName>
</protein>
<dbReference type="InterPro" id="IPR010985">
    <property type="entry name" value="Ribbon_hlx_hlx"/>
</dbReference>
<dbReference type="EMBL" id="AP018227">
    <property type="protein sequence ID" value="BAY85983.1"/>
    <property type="molecule type" value="Genomic_DNA"/>
</dbReference>
<reference evidence="1 2" key="1">
    <citation type="submission" date="2017-06" db="EMBL/GenBank/DDBJ databases">
        <title>Genome sequencing of cyanobaciteial culture collection at National Institute for Environmental Studies (NIES).</title>
        <authorList>
            <person name="Hirose Y."/>
            <person name="Shimura Y."/>
            <person name="Fujisawa T."/>
            <person name="Nakamura Y."/>
            <person name="Kawachi M."/>
        </authorList>
    </citation>
    <scope>NUCLEOTIDE SEQUENCE [LARGE SCALE GENOMIC DNA]</scope>
    <source>
        <strain evidence="1 2">NIES-267</strain>
    </source>
</reference>
<evidence type="ECO:0000313" key="2">
    <source>
        <dbReference type="Proteomes" id="UP000218418"/>
    </source>
</evidence>
<sequence>MINKSFFTVLNPQTLIMRIRVDIWVSLRCKLKEEAAKTGLSVSEIVNTVVADYFKMLPKSDKSN</sequence>
<evidence type="ECO:0000313" key="1">
    <source>
        <dbReference type="EMBL" id="BAY85983.1"/>
    </source>
</evidence>
<organism evidence="1 2">
    <name type="scientific">Calothrix parasitica NIES-267</name>
    <dbReference type="NCBI Taxonomy" id="1973488"/>
    <lineage>
        <taxon>Bacteria</taxon>
        <taxon>Bacillati</taxon>
        <taxon>Cyanobacteriota</taxon>
        <taxon>Cyanophyceae</taxon>
        <taxon>Nostocales</taxon>
        <taxon>Calotrichaceae</taxon>
        <taxon>Calothrix</taxon>
    </lineage>
</organism>
<dbReference type="GO" id="GO:0006355">
    <property type="term" value="P:regulation of DNA-templated transcription"/>
    <property type="evidence" value="ECO:0007669"/>
    <property type="project" value="InterPro"/>
</dbReference>
<name>A0A1Z4LXM3_9CYAN</name>
<accession>A0A1Z4LXM3</accession>